<dbReference type="AlphaFoldDB" id="A0A8J2PIC1"/>
<dbReference type="EMBL" id="CAJVCH010527709">
    <property type="protein sequence ID" value="CAG7822869.1"/>
    <property type="molecule type" value="Genomic_DNA"/>
</dbReference>
<gene>
    <name evidence="2" type="ORF">AFUS01_LOCUS33116</name>
</gene>
<reference evidence="2" key="1">
    <citation type="submission" date="2021-06" db="EMBL/GenBank/DDBJ databases">
        <authorList>
            <person name="Hodson N. C."/>
            <person name="Mongue J. A."/>
            <person name="Jaron S. K."/>
        </authorList>
    </citation>
    <scope>NUCLEOTIDE SEQUENCE</scope>
</reference>
<organism evidence="2 3">
    <name type="scientific">Allacma fusca</name>
    <dbReference type="NCBI Taxonomy" id="39272"/>
    <lineage>
        <taxon>Eukaryota</taxon>
        <taxon>Metazoa</taxon>
        <taxon>Ecdysozoa</taxon>
        <taxon>Arthropoda</taxon>
        <taxon>Hexapoda</taxon>
        <taxon>Collembola</taxon>
        <taxon>Symphypleona</taxon>
        <taxon>Sminthuridae</taxon>
        <taxon>Allacma</taxon>
    </lineage>
</organism>
<keyword evidence="1" id="KW-0472">Membrane</keyword>
<keyword evidence="1" id="KW-1133">Transmembrane helix</keyword>
<accession>A0A8J2PIC1</accession>
<evidence type="ECO:0000313" key="2">
    <source>
        <dbReference type="EMBL" id="CAG7822869.1"/>
    </source>
</evidence>
<keyword evidence="3" id="KW-1185">Reference proteome</keyword>
<evidence type="ECO:0000256" key="1">
    <source>
        <dbReference type="SAM" id="Phobius"/>
    </source>
</evidence>
<name>A0A8J2PIC1_9HEXA</name>
<protein>
    <submittedName>
        <fullName evidence="2">Uncharacterized protein</fullName>
    </submittedName>
</protein>
<dbReference type="Proteomes" id="UP000708208">
    <property type="component" value="Unassembled WGS sequence"/>
</dbReference>
<comment type="caution">
    <text evidence="2">The sequence shown here is derived from an EMBL/GenBank/DDBJ whole genome shotgun (WGS) entry which is preliminary data.</text>
</comment>
<feature type="transmembrane region" description="Helical" evidence="1">
    <location>
        <begin position="285"/>
        <end position="312"/>
    </location>
</feature>
<proteinExistence type="predicted"/>
<evidence type="ECO:0000313" key="3">
    <source>
        <dbReference type="Proteomes" id="UP000708208"/>
    </source>
</evidence>
<keyword evidence="1" id="KW-0812">Transmembrane</keyword>
<sequence length="321" mass="36871">MGVAAALSSELLSNGLSRKTYFKVIFNLFAASVEQSWDIGKIQGDTFKLKLRVWIVLSWLLTCLIMSNGYKGLLKTAFSTQNEFTTRWSQLDQIPHFIWYIPHGSVKNFSFGQVDNWNACSEKKATYSSRDSDSIVLYPRTTTKLAPKYLGYEPPKQYRCVEDAALDSTIKRDLISEETALVVPSSSLKYYWGRVKKVMEGKYPKFAHNGKINDPFLSNTVSIYLYNPFVEEYNYLGKRAHVAMASGLFWLWEKWDKIRFLKNDAQIEVKPEIRRIKALSTDSSLMLALYAFLWSSLTCSLVFIAEVALSLWDQRHLHLTG</sequence>